<accession>A0A9Q0NYA6</accession>
<dbReference type="Proteomes" id="UP001151529">
    <property type="component" value="Chromosome 7"/>
</dbReference>
<comment type="function">
    <text evidence="3">Component of the exocyst complex.</text>
</comment>
<dbReference type="Gene3D" id="1.20.1280.170">
    <property type="entry name" value="Exocyst complex component Exo70"/>
    <property type="match status" value="1"/>
</dbReference>
<keyword evidence="7" id="KW-1185">Reference proteome</keyword>
<dbReference type="GO" id="GO:0006887">
    <property type="term" value="P:exocytosis"/>
    <property type="evidence" value="ECO:0007669"/>
    <property type="project" value="UniProtKB-KW"/>
</dbReference>
<dbReference type="PANTHER" id="PTHR12542">
    <property type="entry name" value="EXOCYST COMPLEX PROTEIN EXO70"/>
    <property type="match status" value="1"/>
</dbReference>
<evidence type="ECO:0000259" key="5">
    <source>
        <dbReference type="Pfam" id="PF03081"/>
    </source>
</evidence>
<comment type="similarity">
    <text evidence="1 3">Belongs to the EXO70 family.</text>
</comment>
<dbReference type="InterPro" id="IPR004140">
    <property type="entry name" value="Exo70"/>
</dbReference>
<dbReference type="AlphaFoldDB" id="A0A9Q0NYA6"/>
<feature type="domain" description="Exocyst complex subunit Exo70 C-terminal" evidence="5">
    <location>
        <begin position="20"/>
        <end position="97"/>
    </location>
</feature>
<keyword evidence="4" id="KW-0732">Signal</keyword>
<protein>
    <recommendedName>
        <fullName evidence="3">Exocyst subunit Exo70 family protein</fullName>
    </recommendedName>
</protein>
<comment type="caution">
    <text evidence="6">The sequence shown here is derived from an EMBL/GenBank/DDBJ whole genome shotgun (WGS) entry which is preliminary data.</text>
</comment>
<reference evidence="6" key="2">
    <citation type="journal article" date="2023" name="Int. J. Mol. Sci.">
        <title>De Novo Assembly and Annotation of 11 Diverse Shrub Willow (Salix) Genomes Reveals Novel Gene Organization in Sex-Linked Regions.</title>
        <authorList>
            <person name="Hyden B."/>
            <person name="Feng K."/>
            <person name="Yates T.B."/>
            <person name="Jawdy S."/>
            <person name="Cereghino C."/>
            <person name="Smart L.B."/>
            <person name="Muchero W."/>
        </authorList>
    </citation>
    <scope>NUCLEOTIDE SEQUENCE [LARGE SCALE GENOMIC DNA]</scope>
    <source>
        <tissue evidence="6">Shoot tip</tissue>
    </source>
</reference>
<dbReference type="GO" id="GO:0000145">
    <property type="term" value="C:exocyst"/>
    <property type="evidence" value="ECO:0007669"/>
    <property type="project" value="InterPro"/>
</dbReference>
<feature type="chain" id="PRO_5040190569" description="Exocyst subunit Exo70 family protein" evidence="4">
    <location>
        <begin position="22"/>
        <end position="147"/>
    </location>
</feature>
<evidence type="ECO:0000313" key="6">
    <source>
        <dbReference type="EMBL" id="KAJ6678136.1"/>
    </source>
</evidence>
<dbReference type="InterPro" id="IPR046364">
    <property type="entry name" value="Exo70_C"/>
</dbReference>
<dbReference type="SUPFAM" id="SSF74788">
    <property type="entry name" value="Cullin repeat-like"/>
    <property type="match status" value="1"/>
</dbReference>
<proteinExistence type="inferred from homology"/>
<dbReference type="PANTHER" id="PTHR12542:SF142">
    <property type="entry name" value="EXOCYST SUBUNIT EXO70 FAMILY PROTEIN"/>
    <property type="match status" value="1"/>
</dbReference>
<keyword evidence="3" id="KW-0653">Protein transport</keyword>
<evidence type="ECO:0000256" key="3">
    <source>
        <dbReference type="RuleBase" id="RU365026"/>
    </source>
</evidence>
<gene>
    <name evidence="6" type="ORF">OIU85_008701</name>
</gene>
<dbReference type="Pfam" id="PF03081">
    <property type="entry name" value="Exo70_C"/>
    <property type="match status" value="1"/>
</dbReference>
<reference evidence="6" key="1">
    <citation type="submission" date="2022-11" db="EMBL/GenBank/DDBJ databases">
        <authorList>
            <person name="Hyden B.L."/>
            <person name="Feng K."/>
            <person name="Yates T."/>
            <person name="Jawdy S."/>
            <person name="Smart L.B."/>
            <person name="Muchero W."/>
        </authorList>
    </citation>
    <scope>NUCLEOTIDE SEQUENCE</scope>
    <source>
        <tissue evidence="6">Shoot tip</tissue>
    </source>
</reference>
<keyword evidence="3" id="KW-0268">Exocytosis</keyword>
<evidence type="ECO:0000313" key="7">
    <source>
        <dbReference type="Proteomes" id="UP001151529"/>
    </source>
</evidence>
<dbReference type="OrthoDB" id="1737110at2759"/>
<sequence length="147" mass="16495">MEKHGQVASLCLLLVFDVVELLNETVKVFLMQLLNFAEAVAIRRRSLEKLFQILDMYDALSGVFPDLEAMVMDEFVCTEAKRVLAGLGRATKGTFMDETLNSLLENNDDDELNGLQSDDSERLQLESLSPIARRLLALLSTLESNLE</sequence>
<dbReference type="GO" id="GO:0005546">
    <property type="term" value="F:phosphatidylinositol-4,5-bisphosphate binding"/>
    <property type="evidence" value="ECO:0007669"/>
    <property type="project" value="InterPro"/>
</dbReference>
<feature type="signal peptide" evidence="4">
    <location>
        <begin position="1"/>
        <end position="21"/>
    </location>
</feature>
<dbReference type="GO" id="GO:0015031">
    <property type="term" value="P:protein transport"/>
    <property type="evidence" value="ECO:0007669"/>
    <property type="project" value="UniProtKB-KW"/>
</dbReference>
<dbReference type="InterPro" id="IPR016159">
    <property type="entry name" value="Cullin_repeat-like_dom_sf"/>
</dbReference>
<name>A0A9Q0NYA6_SALVM</name>
<evidence type="ECO:0000256" key="4">
    <source>
        <dbReference type="SAM" id="SignalP"/>
    </source>
</evidence>
<evidence type="ECO:0000256" key="2">
    <source>
        <dbReference type="ARBA" id="ARBA00022448"/>
    </source>
</evidence>
<dbReference type="EMBL" id="JAPFFL010000014">
    <property type="protein sequence ID" value="KAJ6678136.1"/>
    <property type="molecule type" value="Genomic_DNA"/>
</dbReference>
<keyword evidence="2 3" id="KW-0813">Transport</keyword>
<organism evidence="6 7">
    <name type="scientific">Salix viminalis</name>
    <name type="common">Common osier</name>
    <name type="synonym">Basket willow</name>
    <dbReference type="NCBI Taxonomy" id="40686"/>
    <lineage>
        <taxon>Eukaryota</taxon>
        <taxon>Viridiplantae</taxon>
        <taxon>Streptophyta</taxon>
        <taxon>Embryophyta</taxon>
        <taxon>Tracheophyta</taxon>
        <taxon>Spermatophyta</taxon>
        <taxon>Magnoliopsida</taxon>
        <taxon>eudicotyledons</taxon>
        <taxon>Gunneridae</taxon>
        <taxon>Pentapetalae</taxon>
        <taxon>rosids</taxon>
        <taxon>fabids</taxon>
        <taxon>Malpighiales</taxon>
        <taxon>Salicaceae</taxon>
        <taxon>Saliceae</taxon>
        <taxon>Salix</taxon>
    </lineage>
</organism>
<evidence type="ECO:0000256" key="1">
    <source>
        <dbReference type="ARBA" id="ARBA00006756"/>
    </source>
</evidence>